<protein>
    <submittedName>
        <fullName evidence="2">Uncharacterized protein</fullName>
    </submittedName>
</protein>
<sequence>MDAVRRRPAPISPAPRRGRGVFIFTSDAINATDKDEVMAKGQLRGNREAKKPKKVKPPIEATPVFAKGTPVSTAAPKKKG</sequence>
<name>A0A9W6JV50_9HYPH</name>
<evidence type="ECO:0000313" key="3">
    <source>
        <dbReference type="Proteomes" id="UP001143330"/>
    </source>
</evidence>
<keyword evidence="3" id="KW-1185">Reference proteome</keyword>
<evidence type="ECO:0000256" key="1">
    <source>
        <dbReference type="SAM" id="MobiDB-lite"/>
    </source>
</evidence>
<organism evidence="2 3">
    <name type="scientific">Ancylobacter defluvii</name>
    <dbReference type="NCBI Taxonomy" id="1282440"/>
    <lineage>
        <taxon>Bacteria</taxon>
        <taxon>Pseudomonadati</taxon>
        <taxon>Pseudomonadota</taxon>
        <taxon>Alphaproteobacteria</taxon>
        <taxon>Hyphomicrobiales</taxon>
        <taxon>Xanthobacteraceae</taxon>
        <taxon>Ancylobacter</taxon>
    </lineage>
</organism>
<dbReference type="Proteomes" id="UP001143330">
    <property type="component" value="Unassembled WGS sequence"/>
</dbReference>
<reference evidence="2" key="2">
    <citation type="submission" date="2023-01" db="EMBL/GenBank/DDBJ databases">
        <authorList>
            <person name="Sun Q."/>
            <person name="Evtushenko L."/>
        </authorList>
    </citation>
    <scope>NUCLEOTIDE SEQUENCE</scope>
    <source>
        <strain evidence="2">VKM B-2789</strain>
    </source>
</reference>
<dbReference type="AlphaFoldDB" id="A0A9W6JV50"/>
<accession>A0A9W6JV50</accession>
<proteinExistence type="predicted"/>
<reference evidence="2" key="1">
    <citation type="journal article" date="2014" name="Int. J. Syst. Evol. Microbiol.">
        <title>Complete genome sequence of Corynebacterium casei LMG S-19264T (=DSM 44701T), isolated from a smear-ripened cheese.</title>
        <authorList>
            <consortium name="US DOE Joint Genome Institute (JGI-PGF)"/>
            <person name="Walter F."/>
            <person name="Albersmeier A."/>
            <person name="Kalinowski J."/>
            <person name="Ruckert C."/>
        </authorList>
    </citation>
    <scope>NUCLEOTIDE SEQUENCE</scope>
    <source>
        <strain evidence="2">VKM B-2789</strain>
    </source>
</reference>
<gene>
    <name evidence="2" type="ORF">GCM10017653_25200</name>
</gene>
<comment type="caution">
    <text evidence="2">The sequence shown here is derived from an EMBL/GenBank/DDBJ whole genome shotgun (WGS) entry which is preliminary data.</text>
</comment>
<feature type="region of interest" description="Disordered" evidence="1">
    <location>
        <begin position="42"/>
        <end position="80"/>
    </location>
</feature>
<evidence type="ECO:0000313" key="2">
    <source>
        <dbReference type="EMBL" id="GLK84450.1"/>
    </source>
</evidence>
<dbReference type="EMBL" id="BSFM01000012">
    <property type="protein sequence ID" value="GLK84450.1"/>
    <property type="molecule type" value="Genomic_DNA"/>
</dbReference>